<comment type="caution">
    <text evidence="18">The sequence shown here is derived from an EMBL/GenBank/DDBJ whole genome shotgun (WGS) entry which is preliminary data.</text>
</comment>
<evidence type="ECO:0000256" key="2">
    <source>
        <dbReference type="ARBA" id="ARBA00004637"/>
    </source>
</evidence>
<evidence type="ECO:0000256" key="8">
    <source>
        <dbReference type="ARBA" id="ARBA00022946"/>
    </source>
</evidence>
<keyword evidence="11" id="KW-0472">Membrane</keyword>
<keyword evidence="12" id="KW-0413">Isomerase</keyword>
<dbReference type="GO" id="GO:0016787">
    <property type="term" value="F:hydrolase activity"/>
    <property type="evidence" value="ECO:0007669"/>
    <property type="project" value="UniProtKB-KW"/>
</dbReference>
<keyword evidence="8" id="KW-0809">Transit peptide</keyword>
<keyword evidence="13" id="KW-1135">Mitochondrion nucleoid</keyword>
<dbReference type="EMBL" id="JABFTP020000185">
    <property type="protein sequence ID" value="KAL3287920.1"/>
    <property type="molecule type" value="Genomic_DNA"/>
</dbReference>
<dbReference type="InterPro" id="IPR007694">
    <property type="entry name" value="DNA_helicase_DnaB-like_C"/>
</dbReference>
<dbReference type="GO" id="GO:0043139">
    <property type="term" value="F:5'-3' DNA helicase activity"/>
    <property type="evidence" value="ECO:0007669"/>
    <property type="project" value="UniProtKB-EC"/>
</dbReference>
<reference evidence="18 19" key="1">
    <citation type="journal article" date="2021" name="BMC Biol.">
        <title>Horizontally acquired antibacterial genes associated with adaptive radiation of ladybird beetles.</title>
        <authorList>
            <person name="Li H.S."/>
            <person name="Tang X.F."/>
            <person name="Huang Y.H."/>
            <person name="Xu Z.Y."/>
            <person name="Chen M.L."/>
            <person name="Du X.Y."/>
            <person name="Qiu B.Y."/>
            <person name="Chen P.T."/>
            <person name="Zhang W."/>
            <person name="Slipinski A."/>
            <person name="Escalona H.E."/>
            <person name="Waterhouse R.M."/>
            <person name="Zwick A."/>
            <person name="Pang H."/>
        </authorList>
    </citation>
    <scope>NUCLEOTIDE SEQUENCE [LARGE SCALE GENOMIC DNA]</scope>
    <source>
        <strain evidence="18">SYSU2018</strain>
    </source>
</reference>
<organism evidence="18 19">
    <name type="scientific">Cryptolaemus montrouzieri</name>
    <dbReference type="NCBI Taxonomy" id="559131"/>
    <lineage>
        <taxon>Eukaryota</taxon>
        <taxon>Metazoa</taxon>
        <taxon>Ecdysozoa</taxon>
        <taxon>Arthropoda</taxon>
        <taxon>Hexapoda</taxon>
        <taxon>Insecta</taxon>
        <taxon>Pterygota</taxon>
        <taxon>Neoptera</taxon>
        <taxon>Endopterygota</taxon>
        <taxon>Coleoptera</taxon>
        <taxon>Polyphaga</taxon>
        <taxon>Cucujiformia</taxon>
        <taxon>Coccinelloidea</taxon>
        <taxon>Coccinellidae</taxon>
        <taxon>Scymninae</taxon>
        <taxon>Scymnini</taxon>
        <taxon>Cryptolaemus</taxon>
    </lineage>
</organism>
<evidence type="ECO:0000256" key="9">
    <source>
        <dbReference type="ARBA" id="ARBA00023121"/>
    </source>
</evidence>
<dbReference type="Pfam" id="PF13481">
    <property type="entry name" value="AAA_25"/>
    <property type="match status" value="1"/>
</dbReference>
<keyword evidence="4" id="KW-0999">Mitochondrion inner membrane</keyword>
<dbReference type="CDD" id="cd01122">
    <property type="entry name" value="Twinkle_C"/>
    <property type="match status" value="1"/>
</dbReference>
<keyword evidence="6" id="KW-0347">Helicase</keyword>
<evidence type="ECO:0000259" key="17">
    <source>
        <dbReference type="PROSITE" id="PS51199"/>
    </source>
</evidence>
<evidence type="ECO:0000256" key="6">
    <source>
        <dbReference type="ARBA" id="ARBA00022806"/>
    </source>
</evidence>
<name>A0ABD2PAT6_9CUCU</name>
<dbReference type="GO" id="GO:0008289">
    <property type="term" value="F:lipid binding"/>
    <property type="evidence" value="ECO:0007669"/>
    <property type="project" value="UniProtKB-KW"/>
</dbReference>
<comment type="catalytic activity">
    <reaction evidence="15">
        <text>ATP + H2O = ADP + phosphate + H(+)</text>
        <dbReference type="Rhea" id="RHEA:13065"/>
        <dbReference type="ChEBI" id="CHEBI:15377"/>
        <dbReference type="ChEBI" id="CHEBI:15378"/>
        <dbReference type="ChEBI" id="CHEBI:30616"/>
        <dbReference type="ChEBI" id="CHEBI:43474"/>
        <dbReference type="ChEBI" id="CHEBI:456216"/>
        <dbReference type="EC" id="5.6.2.3"/>
    </reaction>
</comment>
<keyword evidence="3" id="KW-0547">Nucleotide-binding</keyword>
<keyword evidence="9" id="KW-0446">Lipid-binding</keyword>
<dbReference type="GO" id="GO:0005743">
    <property type="term" value="C:mitochondrial inner membrane"/>
    <property type="evidence" value="ECO:0007669"/>
    <property type="project" value="UniProtKB-SubCell"/>
</dbReference>
<evidence type="ECO:0000256" key="3">
    <source>
        <dbReference type="ARBA" id="ARBA00022741"/>
    </source>
</evidence>
<dbReference type="PANTHER" id="PTHR12873:SF0">
    <property type="entry name" value="TWINKLE MTDNA HELICASE"/>
    <property type="match status" value="1"/>
</dbReference>
<evidence type="ECO:0000256" key="13">
    <source>
        <dbReference type="ARBA" id="ARBA00023271"/>
    </source>
</evidence>
<evidence type="ECO:0000256" key="14">
    <source>
        <dbReference type="ARBA" id="ARBA00044969"/>
    </source>
</evidence>
<evidence type="ECO:0000256" key="10">
    <source>
        <dbReference type="ARBA" id="ARBA00023128"/>
    </source>
</evidence>
<dbReference type="InterPro" id="IPR027032">
    <property type="entry name" value="Twinkle-like"/>
</dbReference>
<dbReference type="Gene3D" id="3.40.1360.10">
    <property type="match status" value="1"/>
</dbReference>
<keyword evidence="19" id="KW-1185">Reference proteome</keyword>
<accession>A0ABD2PAT6</accession>
<dbReference type="InterPro" id="IPR027417">
    <property type="entry name" value="P-loop_NTPase"/>
</dbReference>
<dbReference type="AlphaFoldDB" id="A0ABD2PAT6"/>
<keyword evidence="10" id="KW-0496">Mitochondrion</keyword>
<dbReference type="GO" id="GO:0005524">
    <property type="term" value="F:ATP binding"/>
    <property type="evidence" value="ECO:0007669"/>
    <property type="project" value="UniProtKB-KW"/>
</dbReference>
<evidence type="ECO:0000256" key="7">
    <source>
        <dbReference type="ARBA" id="ARBA00022840"/>
    </source>
</evidence>
<evidence type="ECO:0000313" key="18">
    <source>
        <dbReference type="EMBL" id="KAL3287920.1"/>
    </source>
</evidence>
<dbReference type="EC" id="5.6.2.3" evidence="14"/>
<dbReference type="SUPFAM" id="SSF52540">
    <property type="entry name" value="P-loop containing nucleoside triphosphate hydrolases"/>
    <property type="match status" value="1"/>
</dbReference>
<evidence type="ECO:0000256" key="5">
    <source>
        <dbReference type="ARBA" id="ARBA00022801"/>
    </source>
</evidence>
<dbReference type="PANTHER" id="PTHR12873">
    <property type="entry name" value="T7-LIKE MITOCHONDRIAL DNA HELICASE"/>
    <property type="match status" value="1"/>
</dbReference>
<gene>
    <name evidence="18" type="ORF">HHI36_002376</name>
</gene>
<dbReference type="GO" id="GO:0042645">
    <property type="term" value="C:mitochondrial nucleoid"/>
    <property type="evidence" value="ECO:0007669"/>
    <property type="project" value="UniProtKB-SubCell"/>
</dbReference>
<evidence type="ECO:0000256" key="4">
    <source>
        <dbReference type="ARBA" id="ARBA00022792"/>
    </source>
</evidence>
<dbReference type="PROSITE" id="PS51199">
    <property type="entry name" value="SF4_HELICASE"/>
    <property type="match status" value="1"/>
</dbReference>
<dbReference type="Proteomes" id="UP001516400">
    <property type="component" value="Unassembled WGS sequence"/>
</dbReference>
<protein>
    <recommendedName>
        <fullName evidence="14">DNA 5'-3' helicase</fullName>
        <ecNumber evidence="14">5.6.2.3</ecNumber>
    </recommendedName>
    <alternativeName>
        <fullName evidence="16">Twinkle protein, mitochondrial</fullName>
    </alternativeName>
</protein>
<evidence type="ECO:0000256" key="15">
    <source>
        <dbReference type="ARBA" id="ARBA00048954"/>
    </source>
</evidence>
<evidence type="ECO:0000256" key="12">
    <source>
        <dbReference type="ARBA" id="ARBA00023235"/>
    </source>
</evidence>
<keyword evidence="5" id="KW-0378">Hydrolase</keyword>
<comment type="subcellular location">
    <subcellularLocation>
        <location evidence="2">Mitochondrion inner membrane</location>
        <topology evidence="2">Peripheral membrane protein</topology>
    </subcellularLocation>
    <subcellularLocation>
        <location evidence="1">Mitochondrion matrix</location>
        <location evidence="1">Mitochondrion nucleoid</location>
    </subcellularLocation>
</comment>
<dbReference type="Gene3D" id="3.40.50.300">
    <property type="entry name" value="P-loop containing nucleotide triphosphate hydrolases"/>
    <property type="match status" value="1"/>
</dbReference>
<evidence type="ECO:0000256" key="16">
    <source>
        <dbReference type="ARBA" id="ARBA00075597"/>
    </source>
</evidence>
<sequence>MFLAKTISQKFKLALTISRSFKNTSIEDVPNVTPTSIKRVLKSLNIPFQEGFTCFVTECPICKENSKHTADLYVNKTTGLFLCPKCKHSGEWDYLESCISKKGKKQDPMQLNEIFTNSFKIDECIRNIQTSTEHLSSITESSFDKILMKFKLPKVTKKTLETLNLRVDYGLEKLYFPLENANSDIVGYRVLGDEEITLPDTKCGGLVKGKKPKDKDMAVLVENLADFLVLYTSDLKATIVCLPNGIKSLPQHVLPGLEKYKKIVLWLNGEVNSWDAARKFGKKLGEKRCLCVRPSKKYVSPHMDESQDFKTIISNAQNLWHKSITTFASLRQDVLCDLQNMDQVQGIQWKRFPTLNKILKGHRSGELTVITGPTGSGKTTFISEYSLDLALQGVNTLWGSFEIRNARLARTMLQQMVGKPLDQNLQFFDEWADKFEALPIYYMTFHGQQTIKVVMDAVEHASYVHDINHVIIDNVQFMMGITEEHKHMDRFWKQDSIVAAFRTFATKKNCHVTLVIHPRKERVDEELTTSSIFGGAKASQEADNVLLIQDKRLTGPRGKKYLQIAKNRYSGDLGVMPLDFDKESLSYAVKKKKKAEGTSMEELI</sequence>
<evidence type="ECO:0000256" key="11">
    <source>
        <dbReference type="ARBA" id="ARBA00023136"/>
    </source>
</evidence>
<dbReference type="FunFam" id="3.40.50.300:FF:000845">
    <property type="entry name" value="Mitochondrial helicase twinkle"/>
    <property type="match status" value="1"/>
</dbReference>
<keyword evidence="7" id="KW-0067">ATP-binding</keyword>
<evidence type="ECO:0000313" key="19">
    <source>
        <dbReference type="Proteomes" id="UP001516400"/>
    </source>
</evidence>
<evidence type="ECO:0000256" key="1">
    <source>
        <dbReference type="ARBA" id="ARBA00004436"/>
    </source>
</evidence>
<feature type="domain" description="SF4 helicase" evidence="17">
    <location>
        <begin position="341"/>
        <end position="594"/>
    </location>
</feature>
<proteinExistence type="predicted"/>